<keyword evidence="1" id="KW-1133">Transmembrane helix</keyword>
<evidence type="ECO:0000313" key="2">
    <source>
        <dbReference type="EMBL" id="OAT79867.1"/>
    </source>
</evidence>
<evidence type="ECO:0000313" key="3">
    <source>
        <dbReference type="Proteomes" id="UP000078532"/>
    </source>
</evidence>
<sequence>MDVNKGMDKNKFSQSGLTLVEIVIAAMLLAVVVTVLSAVVVQQAKLKQRMSEENFARQLLEQELKEYSVRVSRDDTAVHNDPPGQFDGKVFEINPVISTEKSFPVTLPNGDTITYSLYRVTVTVSWGAPAGSVTATTLVSNELNQAASGD</sequence>
<dbReference type="Proteomes" id="UP000078532">
    <property type="component" value="Unassembled WGS sequence"/>
</dbReference>
<feature type="transmembrane region" description="Helical" evidence="1">
    <location>
        <begin position="20"/>
        <end position="41"/>
    </location>
</feature>
<dbReference type="PROSITE" id="PS00409">
    <property type="entry name" value="PROKAR_NTER_METHYL"/>
    <property type="match status" value="1"/>
</dbReference>
<protein>
    <recommendedName>
        <fullName evidence="4">Prepilin-type N-terminal cleavage/methylation domain-containing protein</fullName>
    </recommendedName>
</protein>
<dbReference type="AlphaFoldDB" id="A0A1B7LBF1"/>
<comment type="caution">
    <text evidence="2">The sequence shown here is derived from an EMBL/GenBank/DDBJ whole genome shotgun (WGS) entry which is preliminary data.</text>
</comment>
<accession>A0A1B7LBF1</accession>
<proteinExistence type="predicted"/>
<gene>
    <name evidence="2" type="ORF">A6M21_14805</name>
</gene>
<keyword evidence="1" id="KW-0472">Membrane</keyword>
<keyword evidence="3" id="KW-1185">Reference proteome</keyword>
<name>A0A1B7LBF1_9FIRM</name>
<dbReference type="STRING" id="1838280.A6M21_14805"/>
<keyword evidence="1" id="KW-0812">Transmembrane</keyword>
<evidence type="ECO:0000256" key="1">
    <source>
        <dbReference type="SAM" id="Phobius"/>
    </source>
</evidence>
<organism evidence="2 3">
    <name type="scientific">Desulfotomaculum copahuensis</name>
    <dbReference type="NCBI Taxonomy" id="1838280"/>
    <lineage>
        <taxon>Bacteria</taxon>
        <taxon>Bacillati</taxon>
        <taxon>Bacillota</taxon>
        <taxon>Clostridia</taxon>
        <taxon>Eubacteriales</taxon>
        <taxon>Desulfotomaculaceae</taxon>
        <taxon>Desulfotomaculum</taxon>
    </lineage>
</organism>
<reference evidence="2 3" key="1">
    <citation type="submission" date="2016-04" db="EMBL/GenBank/DDBJ databases">
        <authorList>
            <person name="Evans L.H."/>
            <person name="Alamgir A."/>
            <person name="Owens N."/>
            <person name="Weber N.D."/>
            <person name="Virtaneva K."/>
            <person name="Barbian K."/>
            <person name="Babar A."/>
            <person name="Rosenke K."/>
        </authorList>
    </citation>
    <scope>NUCLEOTIDE SEQUENCE [LARGE SCALE GENOMIC DNA]</scope>
    <source>
        <strain evidence="2 3">LMa1</strain>
    </source>
</reference>
<dbReference type="EMBL" id="LYVF01000191">
    <property type="protein sequence ID" value="OAT79867.1"/>
    <property type="molecule type" value="Genomic_DNA"/>
</dbReference>
<dbReference type="InterPro" id="IPR012902">
    <property type="entry name" value="N_methyl_site"/>
</dbReference>
<evidence type="ECO:0008006" key="4">
    <source>
        <dbReference type="Google" id="ProtNLM"/>
    </source>
</evidence>